<reference evidence="2 3" key="1">
    <citation type="submission" date="2023-07" db="EMBL/GenBank/DDBJ databases">
        <title>Protaetiibacter sp. nov WY-16 isolated from soil.</title>
        <authorList>
            <person name="Liu B."/>
            <person name="Wan Y."/>
        </authorList>
    </citation>
    <scope>NUCLEOTIDE SEQUENCE [LARGE SCALE GENOMIC DNA]</scope>
    <source>
        <strain evidence="2 3">WY-16</strain>
    </source>
</reference>
<gene>
    <name evidence="2" type="ORF">Q5716_02885</name>
</gene>
<dbReference type="Gene3D" id="3.40.50.720">
    <property type="entry name" value="NAD(P)-binding Rossmann-like Domain"/>
    <property type="match status" value="1"/>
</dbReference>
<organism evidence="2 3">
    <name type="scientific">Antiquaquibacter soli</name>
    <dbReference type="NCBI Taxonomy" id="3064523"/>
    <lineage>
        <taxon>Bacteria</taxon>
        <taxon>Bacillati</taxon>
        <taxon>Actinomycetota</taxon>
        <taxon>Actinomycetes</taxon>
        <taxon>Micrococcales</taxon>
        <taxon>Microbacteriaceae</taxon>
        <taxon>Antiquaquibacter</taxon>
    </lineage>
</organism>
<dbReference type="InterPro" id="IPR000683">
    <property type="entry name" value="Gfo/Idh/MocA-like_OxRdtase_N"/>
</dbReference>
<protein>
    <submittedName>
        <fullName evidence="2">Gfo/Idh/MocA family oxidoreductase</fullName>
    </submittedName>
</protein>
<dbReference type="SUPFAM" id="SSF51735">
    <property type="entry name" value="NAD(P)-binding Rossmann-fold domains"/>
    <property type="match status" value="1"/>
</dbReference>
<name>A0ABT9BJH1_9MICO</name>
<evidence type="ECO:0000313" key="2">
    <source>
        <dbReference type="EMBL" id="MDO7881166.1"/>
    </source>
</evidence>
<comment type="caution">
    <text evidence="2">The sequence shown here is derived from an EMBL/GenBank/DDBJ whole genome shotgun (WGS) entry which is preliminary data.</text>
</comment>
<accession>A0ABT9BJH1</accession>
<dbReference type="InterPro" id="IPR051450">
    <property type="entry name" value="Gfo/Idh/MocA_Oxidoreductases"/>
</dbReference>
<dbReference type="Pfam" id="PF01408">
    <property type="entry name" value="GFO_IDH_MocA"/>
    <property type="match status" value="1"/>
</dbReference>
<dbReference type="Proteomes" id="UP001241072">
    <property type="component" value="Unassembled WGS sequence"/>
</dbReference>
<dbReference type="PANTHER" id="PTHR43377:SF1">
    <property type="entry name" value="BILIVERDIN REDUCTASE A"/>
    <property type="match status" value="1"/>
</dbReference>
<dbReference type="InterPro" id="IPR036291">
    <property type="entry name" value="NAD(P)-bd_dom_sf"/>
</dbReference>
<keyword evidence="3" id="KW-1185">Reference proteome</keyword>
<evidence type="ECO:0000259" key="1">
    <source>
        <dbReference type="Pfam" id="PF01408"/>
    </source>
</evidence>
<evidence type="ECO:0000313" key="3">
    <source>
        <dbReference type="Proteomes" id="UP001241072"/>
    </source>
</evidence>
<sequence length="297" mass="30709">MSVRVGVIGAGAFGREHALAYSQLPTARLVSIVDADPARADSLAAELGVDRGGALGHPDAVSVVVPAASRGTLVADSIAAGRAVLIEKPLAATVEEAREIVRLGGGLPVMVGHLLRFAEPYVRLEQRARAFGRLSGGTLGRLRSAAHAARHPADDVVGLTMIHDLDAVAWLAGSSIATVRATGRADDERWIASDAELTMADGSRWFVHAAWEGSDADQRDDASIVAADGRESSLSLGSADAAVYDSALEAELAHFVECAALGAPSDRLVLADAARAVAAADAVRTSMEQKGAPVDVW</sequence>
<proteinExistence type="predicted"/>
<dbReference type="PANTHER" id="PTHR43377">
    <property type="entry name" value="BILIVERDIN REDUCTASE A"/>
    <property type="match status" value="1"/>
</dbReference>
<dbReference type="RefSeq" id="WP_305001580.1">
    <property type="nucleotide sequence ID" value="NZ_JAUQUB010000001.1"/>
</dbReference>
<feature type="domain" description="Gfo/Idh/MocA-like oxidoreductase N-terminal" evidence="1">
    <location>
        <begin position="3"/>
        <end position="103"/>
    </location>
</feature>
<dbReference type="Gene3D" id="3.30.360.10">
    <property type="entry name" value="Dihydrodipicolinate Reductase, domain 2"/>
    <property type="match status" value="1"/>
</dbReference>
<dbReference type="EMBL" id="JAUQUB010000001">
    <property type="protein sequence ID" value="MDO7881166.1"/>
    <property type="molecule type" value="Genomic_DNA"/>
</dbReference>